<dbReference type="Pfam" id="PF03458">
    <property type="entry name" value="Gly_transporter"/>
    <property type="match status" value="2"/>
</dbReference>
<evidence type="ECO:0000256" key="3">
    <source>
        <dbReference type="ARBA" id="ARBA00022475"/>
    </source>
</evidence>
<keyword evidence="10" id="KW-1185">Reference proteome</keyword>
<evidence type="ECO:0000256" key="6">
    <source>
        <dbReference type="ARBA" id="ARBA00023136"/>
    </source>
</evidence>
<feature type="domain" description="Glycine transporter" evidence="8">
    <location>
        <begin position="100"/>
        <end position="173"/>
    </location>
</feature>
<proteinExistence type="inferred from homology"/>
<feature type="transmembrane region" description="Helical" evidence="7">
    <location>
        <begin position="99"/>
        <end position="118"/>
    </location>
</feature>
<feature type="domain" description="Glycine transporter" evidence="8">
    <location>
        <begin position="16"/>
        <end position="88"/>
    </location>
</feature>
<gene>
    <name evidence="9" type="ORF">OG563_21815</name>
</gene>
<keyword evidence="4 7" id="KW-0812">Transmembrane</keyword>
<organism evidence="9 10">
    <name type="scientific">Nocardia vinacea</name>
    <dbReference type="NCBI Taxonomy" id="96468"/>
    <lineage>
        <taxon>Bacteria</taxon>
        <taxon>Bacillati</taxon>
        <taxon>Actinomycetota</taxon>
        <taxon>Actinomycetes</taxon>
        <taxon>Mycobacteriales</taxon>
        <taxon>Nocardiaceae</taxon>
        <taxon>Nocardia</taxon>
    </lineage>
</organism>
<dbReference type="PANTHER" id="PTHR30506">
    <property type="entry name" value="INNER MEMBRANE PROTEIN"/>
    <property type="match status" value="1"/>
</dbReference>
<dbReference type="Proteomes" id="UP001432062">
    <property type="component" value="Chromosome"/>
</dbReference>
<dbReference type="RefSeq" id="WP_327095267.1">
    <property type="nucleotide sequence ID" value="NZ_CP109149.1"/>
</dbReference>
<dbReference type="EMBL" id="CP109441">
    <property type="protein sequence ID" value="WUV50596.1"/>
    <property type="molecule type" value="Genomic_DNA"/>
</dbReference>
<name>A0ABZ1Z5L3_9NOCA</name>
<dbReference type="PANTHER" id="PTHR30506:SF3">
    <property type="entry name" value="UPF0126 INNER MEMBRANE PROTEIN YADS-RELATED"/>
    <property type="match status" value="1"/>
</dbReference>
<evidence type="ECO:0000313" key="10">
    <source>
        <dbReference type="Proteomes" id="UP001432062"/>
    </source>
</evidence>
<evidence type="ECO:0000256" key="2">
    <source>
        <dbReference type="ARBA" id="ARBA00008193"/>
    </source>
</evidence>
<feature type="transmembrane region" description="Helical" evidence="7">
    <location>
        <begin position="12"/>
        <end position="31"/>
    </location>
</feature>
<keyword evidence="6 7" id="KW-0472">Membrane</keyword>
<evidence type="ECO:0000256" key="7">
    <source>
        <dbReference type="SAM" id="Phobius"/>
    </source>
</evidence>
<evidence type="ECO:0000256" key="1">
    <source>
        <dbReference type="ARBA" id="ARBA00004651"/>
    </source>
</evidence>
<evidence type="ECO:0000256" key="5">
    <source>
        <dbReference type="ARBA" id="ARBA00022989"/>
    </source>
</evidence>
<evidence type="ECO:0000259" key="8">
    <source>
        <dbReference type="Pfam" id="PF03458"/>
    </source>
</evidence>
<feature type="transmembrane region" description="Helical" evidence="7">
    <location>
        <begin position="38"/>
        <end position="55"/>
    </location>
</feature>
<sequence length="216" mass="22398">MAHFDSAVNTAQHVGELFGVFAFATSGALLAVRRGFDVFGIVVLACSTALGGGVIRDLVIGRTPPASFVDLSYLWTALLAAAVIFFWHPSPRVTGGPLGVADAFGLGLFCVTGTVIAYNHGLGAPSATLLGLVTAIGGGVIRDLLGGQTPSVLIPEQIYAVPALVGATATATLLHFNAYNPITGACAALGAIVFRLLAMRYDWHAPQARRRPQDRA</sequence>
<feature type="transmembrane region" description="Helical" evidence="7">
    <location>
        <begin position="182"/>
        <end position="201"/>
    </location>
</feature>
<evidence type="ECO:0000256" key="4">
    <source>
        <dbReference type="ARBA" id="ARBA00022692"/>
    </source>
</evidence>
<keyword evidence="3" id="KW-1003">Cell membrane</keyword>
<comment type="similarity">
    <text evidence="2">Belongs to the UPF0126 family.</text>
</comment>
<dbReference type="InterPro" id="IPR005115">
    <property type="entry name" value="Gly_transporter"/>
</dbReference>
<accession>A0ABZ1Z5L3</accession>
<protein>
    <submittedName>
        <fullName evidence="9">Trimeric intracellular cation channel family protein</fullName>
    </submittedName>
</protein>
<feature type="transmembrane region" description="Helical" evidence="7">
    <location>
        <begin position="67"/>
        <end position="87"/>
    </location>
</feature>
<evidence type="ECO:0000313" key="9">
    <source>
        <dbReference type="EMBL" id="WUV50596.1"/>
    </source>
</evidence>
<comment type="subcellular location">
    <subcellularLocation>
        <location evidence="1">Cell membrane</location>
        <topology evidence="1">Multi-pass membrane protein</topology>
    </subcellularLocation>
</comment>
<keyword evidence="5 7" id="KW-1133">Transmembrane helix</keyword>
<reference evidence="9" key="1">
    <citation type="submission" date="2022-10" db="EMBL/GenBank/DDBJ databases">
        <title>The complete genomes of actinobacterial strains from the NBC collection.</title>
        <authorList>
            <person name="Joergensen T.S."/>
            <person name="Alvarez Arevalo M."/>
            <person name="Sterndorff E.B."/>
            <person name="Faurdal D."/>
            <person name="Vuksanovic O."/>
            <person name="Mourched A.-S."/>
            <person name="Charusanti P."/>
            <person name="Shaw S."/>
            <person name="Blin K."/>
            <person name="Weber T."/>
        </authorList>
    </citation>
    <scope>NUCLEOTIDE SEQUENCE</scope>
    <source>
        <strain evidence="9">NBC_01482</strain>
    </source>
</reference>